<dbReference type="PRINTS" id="PR00619">
    <property type="entry name" value="GATAZNFINGER"/>
</dbReference>
<feature type="compositionally biased region" description="Basic and acidic residues" evidence="10">
    <location>
        <begin position="1"/>
        <end position="12"/>
    </location>
</feature>
<evidence type="ECO:0000256" key="7">
    <source>
        <dbReference type="ARBA" id="ARBA00023163"/>
    </source>
</evidence>
<dbReference type="RefSeq" id="XP_028465366.1">
    <property type="nucleotide sequence ID" value="XM_028608191.1"/>
</dbReference>
<dbReference type="PROSITE" id="PS00344">
    <property type="entry name" value="GATA_ZN_FINGER_1"/>
    <property type="match status" value="1"/>
</dbReference>
<feature type="compositionally biased region" description="Polar residues" evidence="10">
    <location>
        <begin position="669"/>
        <end position="687"/>
    </location>
</feature>
<dbReference type="Gene3D" id="3.30.50.10">
    <property type="entry name" value="Erythroid Transcription Factor GATA-1, subunit A"/>
    <property type="match status" value="1"/>
</dbReference>
<feature type="compositionally biased region" description="Gly residues" evidence="10">
    <location>
        <begin position="788"/>
        <end position="809"/>
    </location>
</feature>
<keyword evidence="7" id="KW-0804">Transcription</keyword>
<evidence type="ECO:0000256" key="8">
    <source>
        <dbReference type="ARBA" id="ARBA00023242"/>
    </source>
</evidence>
<dbReference type="GO" id="GO:0000978">
    <property type="term" value="F:RNA polymerase II cis-regulatory region sequence-specific DNA binding"/>
    <property type="evidence" value="ECO:0007669"/>
    <property type="project" value="TreeGrafter"/>
</dbReference>
<dbReference type="InterPro" id="IPR039355">
    <property type="entry name" value="Transcription_factor_GATA"/>
</dbReference>
<feature type="region of interest" description="Disordered" evidence="10">
    <location>
        <begin position="264"/>
        <end position="293"/>
    </location>
</feature>
<organism evidence="12 13">
    <name type="scientific">Sodiomyces alkalinus (strain CBS 110278 / VKM F-3762 / F11)</name>
    <name type="common">Alkaliphilic filamentous fungus</name>
    <dbReference type="NCBI Taxonomy" id="1314773"/>
    <lineage>
        <taxon>Eukaryota</taxon>
        <taxon>Fungi</taxon>
        <taxon>Dikarya</taxon>
        <taxon>Ascomycota</taxon>
        <taxon>Pezizomycotina</taxon>
        <taxon>Sordariomycetes</taxon>
        <taxon>Hypocreomycetidae</taxon>
        <taxon>Glomerellales</taxon>
        <taxon>Plectosphaerellaceae</taxon>
        <taxon>Sodiomyces</taxon>
    </lineage>
</organism>
<dbReference type="GO" id="GO:0000981">
    <property type="term" value="F:DNA-binding transcription factor activity, RNA polymerase II-specific"/>
    <property type="evidence" value="ECO:0007669"/>
    <property type="project" value="TreeGrafter"/>
</dbReference>
<feature type="region of interest" description="Disordered" evidence="10">
    <location>
        <begin position="1"/>
        <end position="46"/>
    </location>
</feature>
<dbReference type="PANTHER" id="PTHR10071:SF281">
    <property type="entry name" value="BOX A-BINDING FACTOR-RELATED"/>
    <property type="match status" value="1"/>
</dbReference>
<dbReference type="InterPro" id="IPR013860">
    <property type="entry name" value="AreA_GATA"/>
</dbReference>
<evidence type="ECO:0000259" key="11">
    <source>
        <dbReference type="PROSITE" id="PS50114"/>
    </source>
</evidence>
<evidence type="ECO:0000256" key="5">
    <source>
        <dbReference type="ARBA" id="ARBA00023015"/>
    </source>
</evidence>
<dbReference type="EMBL" id="ML119057">
    <property type="protein sequence ID" value="ROT37560.1"/>
    <property type="molecule type" value="Genomic_DNA"/>
</dbReference>
<feature type="domain" description="GATA-type" evidence="11">
    <location>
        <begin position="685"/>
        <end position="738"/>
    </location>
</feature>
<proteinExistence type="predicted"/>
<feature type="region of interest" description="Disordered" evidence="10">
    <location>
        <begin position="736"/>
        <end position="905"/>
    </location>
</feature>
<name>A0A3N2PSU5_SODAK</name>
<dbReference type="PROSITE" id="PS50114">
    <property type="entry name" value="GATA_ZN_FINGER_2"/>
    <property type="match status" value="1"/>
</dbReference>
<evidence type="ECO:0000256" key="2">
    <source>
        <dbReference type="ARBA" id="ARBA00022723"/>
    </source>
</evidence>
<dbReference type="GO" id="GO:0042128">
    <property type="term" value="P:nitrate assimilation"/>
    <property type="evidence" value="ECO:0007669"/>
    <property type="project" value="UniProtKB-KW"/>
</dbReference>
<reference evidence="12 13" key="1">
    <citation type="journal article" date="2018" name="Mol. Ecol.">
        <title>The obligate alkalophilic soda-lake fungus Sodiomyces alkalinus has shifted to a protein diet.</title>
        <authorList>
            <person name="Grum-Grzhimaylo A.A."/>
            <person name="Falkoski D.L."/>
            <person name="van den Heuvel J."/>
            <person name="Valero-Jimenez C.A."/>
            <person name="Min B."/>
            <person name="Choi I.G."/>
            <person name="Lipzen A."/>
            <person name="Daum C.G."/>
            <person name="Aanen D.K."/>
            <person name="Tsang A."/>
            <person name="Henrissat B."/>
            <person name="Bilanenko E.N."/>
            <person name="de Vries R.P."/>
            <person name="van Kan J.A.L."/>
            <person name="Grigoriev I.V."/>
            <person name="Debets A.J.M."/>
        </authorList>
    </citation>
    <scope>NUCLEOTIDE SEQUENCE [LARGE SCALE GENOMIC DNA]</scope>
    <source>
        <strain evidence="12 13">F11</strain>
    </source>
</reference>
<evidence type="ECO:0000256" key="4">
    <source>
        <dbReference type="ARBA" id="ARBA00022833"/>
    </source>
</evidence>
<feature type="region of interest" description="Disordered" evidence="10">
    <location>
        <begin position="930"/>
        <end position="958"/>
    </location>
</feature>
<dbReference type="FunFam" id="3.30.50.10:FF:000007">
    <property type="entry name" value="Nitrogen regulatory AreA, N-terminal"/>
    <property type="match status" value="1"/>
</dbReference>
<gene>
    <name evidence="12" type="ORF">SODALDRAFT_279799</name>
</gene>
<evidence type="ECO:0000256" key="10">
    <source>
        <dbReference type="SAM" id="MobiDB-lite"/>
    </source>
</evidence>
<dbReference type="AlphaFoldDB" id="A0A3N2PSU5"/>
<dbReference type="SUPFAM" id="SSF57716">
    <property type="entry name" value="Glucocorticoid receptor-like (DNA-binding domain)"/>
    <property type="match status" value="1"/>
</dbReference>
<evidence type="ECO:0000256" key="6">
    <source>
        <dbReference type="ARBA" id="ARBA00023063"/>
    </source>
</evidence>
<dbReference type="Pfam" id="PF08550">
    <property type="entry name" value="GATA_AreA"/>
    <property type="match status" value="1"/>
</dbReference>
<dbReference type="OrthoDB" id="515401at2759"/>
<dbReference type="GO" id="GO:0000122">
    <property type="term" value="P:negative regulation of transcription by RNA polymerase II"/>
    <property type="evidence" value="ECO:0007669"/>
    <property type="project" value="TreeGrafter"/>
</dbReference>
<protein>
    <recommendedName>
        <fullName evidence="11">GATA-type domain-containing protein</fullName>
    </recommendedName>
</protein>
<feature type="region of interest" description="Disordered" evidence="10">
    <location>
        <begin position="581"/>
        <end position="687"/>
    </location>
</feature>
<dbReference type="Proteomes" id="UP000272025">
    <property type="component" value="Unassembled WGS sequence"/>
</dbReference>
<keyword evidence="8" id="KW-0539">Nucleus</keyword>
<keyword evidence="5" id="KW-0805">Transcription regulation</keyword>
<keyword evidence="6" id="KW-0534">Nitrate assimilation</keyword>
<dbReference type="GO" id="GO:0008270">
    <property type="term" value="F:zinc ion binding"/>
    <property type="evidence" value="ECO:0007669"/>
    <property type="project" value="UniProtKB-KW"/>
</dbReference>
<dbReference type="STRING" id="1314773.A0A3N2PSU5"/>
<dbReference type="Pfam" id="PF00320">
    <property type="entry name" value="GATA"/>
    <property type="match status" value="1"/>
</dbReference>
<feature type="compositionally biased region" description="Low complexity" evidence="10">
    <location>
        <begin position="810"/>
        <end position="825"/>
    </location>
</feature>
<evidence type="ECO:0000256" key="3">
    <source>
        <dbReference type="ARBA" id="ARBA00022771"/>
    </source>
</evidence>
<dbReference type="InterPro" id="IPR013088">
    <property type="entry name" value="Znf_NHR/GATA"/>
</dbReference>
<feature type="compositionally biased region" description="Basic and acidic residues" evidence="10">
    <location>
        <begin position="205"/>
        <end position="215"/>
    </location>
</feature>
<dbReference type="GeneID" id="39576669"/>
<dbReference type="GO" id="GO:0045944">
    <property type="term" value="P:positive regulation of transcription by RNA polymerase II"/>
    <property type="evidence" value="ECO:0007669"/>
    <property type="project" value="TreeGrafter"/>
</dbReference>
<evidence type="ECO:0000256" key="9">
    <source>
        <dbReference type="PROSITE-ProRule" id="PRU00094"/>
    </source>
</evidence>
<evidence type="ECO:0000313" key="12">
    <source>
        <dbReference type="EMBL" id="ROT37560.1"/>
    </source>
</evidence>
<evidence type="ECO:0000256" key="1">
    <source>
        <dbReference type="ARBA" id="ARBA00004123"/>
    </source>
</evidence>
<feature type="region of interest" description="Disordered" evidence="10">
    <location>
        <begin position="420"/>
        <end position="569"/>
    </location>
</feature>
<keyword evidence="2" id="KW-0479">Metal-binding</keyword>
<evidence type="ECO:0000313" key="13">
    <source>
        <dbReference type="Proteomes" id="UP000272025"/>
    </source>
</evidence>
<feature type="compositionally biased region" description="Polar residues" evidence="10">
    <location>
        <begin position="852"/>
        <end position="862"/>
    </location>
</feature>
<dbReference type="PANTHER" id="PTHR10071">
    <property type="entry name" value="TRANSCRIPTION FACTOR GATA FAMILY MEMBER"/>
    <property type="match status" value="1"/>
</dbReference>
<keyword evidence="3 9" id="KW-0863">Zinc-finger</keyword>
<sequence length="965" mass="101619">MNIAATEHDYRFPRRPYGTSAVDGLGPPSSSSSSSSQTPKGRPPSTFDLDFSMALDQQPKGAHDRILKSAAFPHLQQPAIMTADDQGLDQIRREDPLVTQMWKFFHRTKQSLPNQERMENLSWRLMAIDLRKMRTQQEEEMAAASRQSALRDTGAPNAPSGIAQLRKTSEQHATHTDPMNIDDFIFSEIIATPDVFASPPLPSKQLDESRLDHRPAPPITASAIPIKTRKDLTAQQQFVPQSAPYPPRHRRAQDEFNYVTRHTRKTSIDDRRTRKRPANFSPYVPAVNSSSGDMANNLRADSELHEYSLDQSPQSGMPQPPNLHSVAFPLESFHMENDPIITSAGPFQQGFSFSPSSSPMVTHGPFSNVYNGNSLSTSAMNGGELYSPPGSAYQSAVSTPHPMTENEGFYFGSIDMRSQRQQSFHPGPGPQNVGNQMGAQFMYNAPTDGNSMFPVASSAPEPGASFGNHHGPSSFDHVDPTQVYQTQGQDSTRSPGAGVPLSQENMFTFGGDSDEEDGGAFADRNLSLPKDFSPTNTADDNSLGWDPSLPGQYSTQAARYPGGPTRRQVTIGTTTNAAADATDAGGEWEGGGSLPRSQSFKQNPDRRGGKFTRTASTPATHLGRSSGNNPFDRMAAQSSSHSPPDVTGEASGLSSAAPSRPTSPPGSKHGSSTNLQGAGSNQGDNGAPTTCTNCFTQTTPLWRRNPEGQPLCNACGLFLKLHGVVRPLSLKTDVIKKRNRGSGNSLPIGGTGTRSKKGANGIGSRKNSSLSISSTLQNASQVTLAGGVRAGGPNEGETSPGGSGAGGNTTGTSTPTPFNGASSVGAVGGKGVVPIAAAPPKNTPGPGAASHPRNNVSLSASSKRQRRHSKSVGGDSNAGMDIDSPESSNGSTDGGRPLGSVGATNSVSASGTLGLANAFGMPQRPIASPGSMLGISGAGGQRGSLMNSGGPSTGSQEWEWLTMSL</sequence>
<feature type="compositionally biased region" description="Polar residues" evidence="10">
    <location>
        <begin position="613"/>
        <end position="629"/>
    </location>
</feature>
<dbReference type="CDD" id="cd00202">
    <property type="entry name" value="ZnF_GATA"/>
    <property type="match status" value="1"/>
</dbReference>
<feature type="compositionally biased region" description="Polar residues" evidence="10">
    <location>
        <begin position="482"/>
        <end position="494"/>
    </location>
</feature>
<dbReference type="InterPro" id="IPR000679">
    <property type="entry name" value="Znf_GATA"/>
</dbReference>
<feature type="compositionally biased region" description="Polar residues" evidence="10">
    <location>
        <begin position="944"/>
        <end position="956"/>
    </location>
</feature>
<dbReference type="GO" id="GO:0005634">
    <property type="term" value="C:nucleus"/>
    <property type="evidence" value="ECO:0007669"/>
    <property type="project" value="UniProtKB-SubCell"/>
</dbReference>
<feature type="region of interest" description="Disordered" evidence="10">
    <location>
        <begin position="200"/>
        <end position="219"/>
    </location>
</feature>
<accession>A0A3N2PSU5</accession>
<keyword evidence="13" id="KW-1185">Reference proteome</keyword>
<comment type="subcellular location">
    <subcellularLocation>
        <location evidence="1">Nucleus</location>
    </subcellularLocation>
</comment>
<feature type="compositionally biased region" description="Polar residues" evidence="10">
    <location>
        <begin position="765"/>
        <end position="783"/>
    </location>
</feature>
<keyword evidence="4" id="KW-0862">Zinc</keyword>
<dbReference type="SMART" id="SM00401">
    <property type="entry name" value="ZnF_GATA"/>
    <property type="match status" value="1"/>
</dbReference>